<comment type="caution">
    <text evidence="1">The sequence shown here is derived from an EMBL/GenBank/DDBJ whole genome shotgun (WGS) entry which is preliminary data.</text>
</comment>
<protein>
    <submittedName>
        <fullName evidence="1">Uncharacterized protein</fullName>
    </submittedName>
</protein>
<dbReference type="EMBL" id="BARS01004753">
    <property type="protein sequence ID" value="GAF82973.1"/>
    <property type="molecule type" value="Genomic_DNA"/>
</dbReference>
<dbReference type="AlphaFoldDB" id="X0SPH0"/>
<accession>X0SPH0</accession>
<sequence length="188" mass="21619">MIDNLGQHYITWVPGMPLPDTIPEKCSQRCTPGTWLFVDTLEPKHWHQSMRWPVTEAVYKAYHWCLSYGVSIPEGYSVVGFCNGVRAGQCWVKRDGFITGPMCYGGCDTTGPILEKSKPVIKWVIPTDEDARNRPEVEFRQSESDPWQSVGTLVYVKNNRNFSILDPRNNIKPWGYCRMDSKLRKDSK</sequence>
<evidence type="ECO:0000313" key="1">
    <source>
        <dbReference type="EMBL" id="GAF82973.1"/>
    </source>
</evidence>
<name>X0SPH0_9ZZZZ</name>
<organism evidence="1">
    <name type="scientific">marine sediment metagenome</name>
    <dbReference type="NCBI Taxonomy" id="412755"/>
    <lineage>
        <taxon>unclassified sequences</taxon>
        <taxon>metagenomes</taxon>
        <taxon>ecological metagenomes</taxon>
    </lineage>
</organism>
<gene>
    <name evidence="1" type="ORF">S01H1_09294</name>
</gene>
<reference evidence="1" key="1">
    <citation type="journal article" date="2014" name="Front. Microbiol.">
        <title>High frequency of phylogenetically diverse reductive dehalogenase-homologous genes in deep subseafloor sedimentary metagenomes.</title>
        <authorList>
            <person name="Kawai M."/>
            <person name="Futagami T."/>
            <person name="Toyoda A."/>
            <person name="Takaki Y."/>
            <person name="Nishi S."/>
            <person name="Hori S."/>
            <person name="Arai W."/>
            <person name="Tsubouchi T."/>
            <person name="Morono Y."/>
            <person name="Uchiyama I."/>
            <person name="Ito T."/>
            <person name="Fujiyama A."/>
            <person name="Inagaki F."/>
            <person name="Takami H."/>
        </authorList>
    </citation>
    <scope>NUCLEOTIDE SEQUENCE</scope>
    <source>
        <strain evidence="1">Expedition CK06-06</strain>
    </source>
</reference>
<proteinExistence type="predicted"/>